<comment type="pathway">
    <text evidence="2 8">Amino-acid biosynthesis; L-histidine biosynthesis; L-histidine from 5-phospho-alpha-D-ribose 1-diphosphate: step 6/9.</text>
</comment>
<proteinExistence type="inferred from homology"/>
<comment type="catalytic activity">
    <reaction evidence="1 8">
        <text>D-erythro-1-(imidazol-4-yl)glycerol 3-phosphate = 3-(imidazol-4-yl)-2-oxopropyl phosphate + H2O</text>
        <dbReference type="Rhea" id="RHEA:11040"/>
        <dbReference type="ChEBI" id="CHEBI:15377"/>
        <dbReference type="ChEBI" id="CHEBI:57766"/>
        <dbReference type="ChEBI" id="CHEBI:58278"/>
        <dbReference type="EC" id="4.2.1.19"/>
    </reaction>
</comment>
<evidence type="ECO:0000256" key="3">
    <source>
        <dbReference type="ARBA" id="ARBA00007481"/>
    </source>
</evidence>
<dbReference type="PROSITE" id="PS00955">
    <property type="entry name" value="IGP_DEHYDRATASE_2"/>
    <property type="match status" value="1"/>
</dbReference>
<sequence length="443" mass="47646">MASFTTVNVECIDVSKCTHPISTGIGFLDHMIDQLNSHAQIGVAVTVTKADGSASTNNNGANKADAINRFADQDQKELVALVGTSLGSELKKILDKEEHDAASTGNSSRFCCPLDEALVECILTKRPTASEGKLTKFTLSPYGKYPINVGRSKIGQLETNVIQTFFASLAQSSGLDISLTKLRGDNGHHVVESAFKAFSRALRNLIDGTDTNEYTSNAFEKMWGRGSESFSAGLELRREGKVERCTKETSILVHVVMDGGGHENNGVKVDTGIVTMDEFVTIMAKEACISMQVECKGDLYVDDHHTSEDVAIAIGQVMNSALGTKAGLNRMWCAVGTYGDAEVEVTMDLSNRPCITHNLSLSSNPNNEEYAGDLSVEMLDHVLESLVINSKFTVHFVEQKVGQTVRETALAAACAYGRALRMCAAVDPRRAGMTASSKGTLSV</sequence>
<evidence type="ECO:0000313" key="9">
    <source>
        <dbReference type="EMBL" id="KAL3790794.1"/>
    </source>
</evidence>
<evidence type="ECO:0000256" key="7">
    <source>
        <dbReference type="ARBA" id="ARBA00023239"/>
    </source>
</evidence>
<reference evidence="9 10" key="1">
    <citation type="submission" date="2024-10" db="EMBL/GenBank/DDBJ databases">
        <title>Updated reference genomes for cyclostephanoid diatoms.</title>
        <authorList>
            <person name="Roberts W.R."/>
            <person name="Alverson A.J."/>
        </authorList>
    </citation>
    <scope>NUCLEOTIDE SEQUENCE [LARGE SCALE GENOMIC DNA]</scope>
    <source>
        <strain evidence="9 10">AJA010-31</strain>
    </source>
</reference>
<accession>A0ABD3PRV5</accession>
<keyword evidence="10" id="KW-1185">Reference proteome</keyword>
<dbReference type="InterPro" id="IPR038494">
    <property type="entry name" value="IGPD_sf"/>
</dbReference>
<evidence type="ECO:0000256" key="5">
    <source>
        <dbReference type="ARBA" id="ARBA00022605"/>
    </source>
</evidence>
<dbReference type="SUPFAM" id="SSF54211">
    <property type="entry name" value="Ribosomal protein S5 domain 2-like"/>
    <property type="match status" value="3"/>
</dbReference>
<evidence type="ECO:0000313" key="10">
    <source>
        <dbReference type="Proteomes" id="UP001530400"/>
    </source>
</evidence>
<dbReference type="EC" id="4.2.1.19" evidence="4 8"/>
<dbReference type="Pfam" id="PF00475">
    <property type="entry name" value="IGPD"/>
    <property type="match status" value="2"/>
</dbReference>
<gene>
    <name evidence="9" type="ORF">ACHAWO_012928</name>
</gene>
<organism evidence="9 10">
    <name type="scientific">Cyclotella atomus</name>
    <dbReference type="NCBI Taxonomy" id="382360"/>
    <lineage>
        <taxon>Eukaryota</taxon>
        <taxon>Sar</taxon>
        <taxon>Stramenopiles</taxon>
        <taxon>Ochrophyta</taxon>
        <taxon>Bacillariophyta</taxon>
        <taxon>Coscinodiscophyceae</taxon>
        <taxon>Thalassiosirophycidae</taxon>
        <taxon>Stephanodiscales</taxon>
        <taxon>Stephanodiscaceae</taxon>
        <taxon>Cyclotella</taxon>
    </lineage>
</organism>
<keyword evidence="6 8" id="KW-0368">Histidine biosynthesis</keyword>
<dbReference type="InterPro" id="IPR020565">
    <property type="entry name" value="ImidazoleglycerP_deHydtase_CS"/>
</dbReference>
<name>A0ABD3PRV5_9STRA</name>
<evidence type="ECO:0000256" key="2">
    <source>
        <dbReference type="ARBA" id="ARBA00005047"/>
    </source>
</evidence>
<dbReference type="PROSITE" id="PS00954">
    <property type="entry name" value="IGP_DEHYDRATASE_1"/>
    <property type="match status" value="1"/>
</dbReference>
<dbReference type="PANTHER" id="PTHR23133">
    <property type="entry name" value="IMIDAZOLEGLYCEROL-PHOSPHATE DEHYDRATASE HIS7"/>
    <property type="match status" value="1"/>
</dbReference>
<comment type="similarity">
    <text evidence="3 8">Belongs to the imidazoleglycerol-phosphate dehydratase family.</text>
</comment>
<keyword evidence="7 8" id="KW-0456">Lyase</keyword>
<keyword evidence="5" id="KW-0028">Amino-acid biosynthesis</keyword>
<dbReference type="InterPro" id="IPR000807">
    <property type="entry name" value="ImidazoleglycerolP_deHydtase"/>
</dbReference>
<evidence type="ECO:0000256" key="6">
    <source>
        <dbReference type="ARBA" id="ARBA00023102"/>
    </source>
</evidence>
<dbReference type="AlphaFoldDB" id="A0ABD3PRV5"/>
<dbReference type="GO" id="GO:0000105">
    <property type="term" value="P:L-histidine biosynthetic process"/>
    <property type="evidence" value="ECO:0007669"/>
    <property type="project" value="UniProtKB-KW"/>
</dbReference>
<dbReference type="EMBL" id="JALLPJ020000485">
    <property type="protein sequence ID" value="KAL3790794.1"/>
    <property type="molecule type" value="Genomic_DNA"/>
</dbReference>
<comment type="caution">
    <text evidence="9">The sequence shown here is derived from an EMBL/GenBank/DDBJ whole genome shotgun (WGS) entry which is preliminary data.</text>
</comment>
<evidence type="ECO:0000256" key="1">
    <source>
        <dbReference type="ARBA" id="ARBA00001723"/>
    </source>
</evidence>
<evidence type="ECO:0000256" key="4">
    <source>
        <dbReference type="ARBA" id="ARBA00012075"/>
    </source>
</evidence>
<dbReference type="Gene3D" id="3.30.230.40">
    <property type="entry name" value="Imidazole glycerol phosphate dehydratase, domain 1"/>
    <property type="match status" value="4"/>
</dbReference>
<dbReference type="FunFam" id="3.30.230.40:FF:000003">
    <property type="entry name" value="Imidazoleglycerol-phosphate dehydratase HisB"/>
    <property type="match status" value="1"/>
</dbReference>
<protein>
    <recommendedName>
        <fullName evidence="4 8">Imidazoleglycerol-phosphate dehydratase</fullName>
        <ecNumber evidence="4 8">4.2.1.19</ecNumber>
    </recommendedName>
</protein>
<dbReference type="Proteomes" id="UP001530400">
    <property type="component" value="Unassembled WGS sequence"/>
</dbReference>
<dbReference type="PANTHER" id="PTHR23133:SF2">
    <property type="entry name" value="IMIDAZOLEGLYCEROL-PHOSPHATE DEHYDRATASE"/>
    <property type="match status" value="1"/>
</dbReference>
<evidence type="ECO:0000256" key="8">
    <source>
        <dbReference type="RuleBase" id="RU000598"/>
    </source>
</evidence>
<dbReference type="InterPro" id="IPR020568">
    <property type="entry name" value="Ribosomal_Su5_D2-typ_SF"/>
</dbReference>
<dbReference type="GO" id="GO:0004424">
    <property type="term" value="F:imidazoleglycerol-phosphate dehydratase activity"/>
    <property type="evidence" value="ECO:0007669"/>
    <property type="project" value="UniProtKB-EC"/>
</dbReference>